<accession>A0ABT5MJ06</accession>
<dbReference type="EMBL" id="JAQSIO010000008">
    <property type="protein sequence ID" value="MDD0816573.1"/>
    <property type="molecule type" value="Genomic_DNA"/>
</dbReference>
<evidence type="ECO:0000313" key="2">
    <source>
        <dbReference type="Proteomes" id="UP001528672"/>
    </source>
</evidence>
<dbReference type="RefSeq" id="WP_273928452.1">
    <property type="nucleotide sequence ID" value="NZ_JAQSIO010000008.1"/>
</dbReference>
<keyword evidence="2" id="KW-1185">Reference proteome</keyword>
<reference evidence="1 2" key="1">
    <citation type="submission" date="2023-02" db="EMBL/GenBank/DDBJ databases">
        <title>Bacterial whole genome sequence for Curvibacter sp. HBC28.</title>
        <authorList>
            <person name="Le V."/>
            <person name="Ko S.-R."/>
            <person name="Ahn C.-Y."/>
            <person name="Oh H.-M."/>
        </authorList>
    </citation>
    <scope>NUCLEOTIDE SEQUENCE [LARGE SCALE GENOMIC DNA]</scope>
    <source>
        <strain evidence="1 2">HBC28</strain>
    </source>
</reference>
<evidence type="ECO:0000313" key="1">
    <source>
        <dbReference type="EMBL" id="MDD0816573.1"/>
    </source>
</evidence>
<sequence>MGHELTSVGGFPTWYDLMPQGTDQGHWAYSASHALRDFFQQVEVRELWLPGFYCPDTVHFLSQFFSVHRYAADHPGQPGIPAMAQPGHGIVFYPPLGQTAGCRLPALAEMQARRLHSVLDLVHDLHAAPYWHAQGWNTVVSFRKFYPVPCGAQLLSAQLPPNAEQLCNANQAATELNAAWLALLQPRTAGYAQFKQHEAQVHQADAALPTWLPKLISCLNGAEFQARRQAAYGWLDQQLGHLNQFFDATGCARACAGAPIAYPFYRAGLDSPRLRQRLAAEGIFIPHFWPGMDHPEGPSAWHDCLLLPTGPLLSTPQLERLKAQLLPLIHSFTEDSP</sequence>
<proteinExistence type="predicted"/>
<gene>
    <name evidence="1" type="ORF">PSQ39_18180</name>
</gene>
<name>A0ABT5MJ06_9BURK</name>
<protein>
    <submittedName>
        <fullName evidence="1">Uncharacterized protein</fullName>
    </submittedName>
</protein>
<dbReference type="Proteomes" id="UP001528672">
    <property type="component" value="Unassembled WGS sequence"/>
</dbReference>
<comment type="caution">
    <text evidence="1">The sequence shown here is derived from an EMBL/GenBank/DDBJ whole genome shotgun (WGS) entry which is preliminary data.</text>
</comment>
<organism evidence="1 2">
    <name type="scientific">Curvibacter microcysteis</name>
    <dbReference type="NCBI Taxonomy" id="3026419"/>
    <lineage>
        <taxon>Bacteria</taxon>
        <taxon>Pseudomonadati</taxon>
        <taxon>Pseudomonadota</taxon>
        <taxon>Betaproteobacteria</taxon>
        <taxon>Burkholderiales</taxon>
        <taxon>Comamonadaceae</taxon>
        <taxon>Curvibacter</taxon>
    </lineage>
</organism>